<name>A0A8S3S3F9_MYTED</name>
<feature type="compositionally biased region" description="Basic and acidic residues" evidence="10">
    <location>
        <begin position="105"/>
        <end position="115"/>
    </location>
</feature>
<organism evidence="11 12">
    <name type="scientific">Mytilus edulis</name>
    <name type="common">Blue mussel</name>
    <dbReference type="NCBI Taxonomy" id="6550"/>
    <lineage>
        <taxon>Eukaryota</taxon>
        <taxon>Metazoa</taxon>
        <taxon>Spiralia</taxon>
        <taxon>Lophotrochozoa</taxon>
        <taxon>Mollusca</taxon>
        <taxon>Bivalvia</taxon>
        <taxon>Autobranchia</taxon>
        <taxon>Pteriomorphia</taxon>
        <taxon>Mytilida</taxon>
        <taxon>Mytiloidea</taxon>
        <taxon>Mytilidae</taxon>
        <taxon>Mytilinae</taxon>
        <taxon>Mytilus</taxon>
    </lineage>
</organism>
<feature type="region of interest" description="Disordered" evidence="10">
    <location>
        <begin position="1"/>
        <end position="24"/>
    </location>
</feature>
<dbReference type="GO" id="GO:0000993">
    <property type="term" value="F:RNA polymerase II complex binding"/>
    <property type="evidence" value="ECO:0007669"/>
    <property type="project" value="TreeGrafter"/>
</dbReference>
<feature type="region of interest" description="Disordered" evidence="10">
    <location>
        <begin position="87"/>
        <end position="120"/>
    </location>
</feature>
<keyword evidence="6 9" id="KW-0853">WD repeat</keyword>
<dbReference type="InterPro" id="IPR015943">
    <property type="entry name" value="WD40/YVTN_repeat-like_dom_sf"/>
</dbReference>
<protein>
    <recommendedName>
        <fullName evidence="4">RNA polymerase II-associated factor 1 homolog</fullName>
    </recommendedName>
    <alternativeName>
        <fullName evidence="5">WD repeat-containing protein 76</fullName>
    </alternativeName>
</protein>
<evidence type="ECO:0000256" key="4">
    <source>
        <dbReference type="ARBA" id="ARBA00020462"/>
    </source>
</evidence>
<gene>
    <name evidence="11" type="ORF">MEDL_27471</name>
</gene>
<dbReference type="Proteomes" id="UP000683360">
    <property type="component" value="Unassembled WGS sequence"/>
</dbReference>
<dbReference type="GO" id="GO:0003682">
    <property type="term" value="F:chromatin binding"/>
    <property type="evidence" value="ECO:0007669"/>
    <property type="project" value="TreeGrafter"/>
</dbReference>
<dbReference type="FunFam" id="2.130.10.10:FF:000180">
    <property type="entry name" value="WD repeat-containing protein 76"/>
    <property type="match status" value="1"/>
</dbReference>
<evidence type="ECO:0000256" key="9">
    <source>
        <dbReference type="PROSITE-ProRule" id="PRU00221"/>
    </source>
</evidence>
<feature type="compositionally biased region" description="Basic and acidic residues" evidence="10">
    <location>
        <begin position="504"/>
        <end position="515"/>
    </location>
</feature>
<dbReference type="Pfam" id="PF00400">
    <property type="entry name" value="WD40"/>
    <property type="match status" value="2"/>
</dbReference>
<dbReference type="InterPro" id="IPR001680">
    <property type="entry name" value="WD40_rpt"/>
</dbReference>
<dbReference type="InterPro" id="IPR007133">
    <property type="entry name" value="RNA_pol_II-assoc_Paf1"/>
</dbReference>
<dbReference type="SMART" id="SM00320">
    <property type="entry name" value="WD40"/>
    <property type="match status" value="4"/>
</dbReference>
<feature type="compositionally biased region" description="Acidic residues" evidence="10">
    <location>
        <begin position="368"/>
        <end position="378"/>
    </location>
</feature>
<sequence>MPPTIQSGSREDRDRKRGGEKRSDLVARVKYNNTLPDIPFDPKFITYPFESNRFIEYKATSLERAYKYELLTEHDLGVTIDLINPDTYQIDPNAYPDPEDERLLEEDHSSHSDSKRSRHHNMNVSWLRKTEYISTEYNRFTQKTGDSERRVGFKIKQIMKDEDVYKDRESQIAAIEKTFKGAKEPITKHYSKPGVKPLDILPIFPDFDLWKHPFAQVIFDSDPAPKGRFAPNAMEEMSQAMIRGAVDESGEQFVAYFLPNDETLGKRKRDAEENVDYVPDEEYQYMLSREYNWNVKNKLSRGYEETYFFVFRDDGVYYNELETRVRLSKRRKAGGAEVPKSRLVVKHRDLNTKEIQAQDTRLMMLEPPQEEEEEEEQFGSEAEGSVKSGGSKRSRKEDATKPKKLEPKDYRKRLIPRTTKILDVKTEEKISVKEENISEIPAPLAVHAGENGIDNGVSSYEQLRLKNLQDNADFFAKLGITEMKTDIKQSLKPSKTTQLKSKPVKKEKTKAPPETRRASLRIAKMDPDGAPLPEDFFKQPFEPVEEHFKVWRHGIKKKILPLEKTKESKEEKINYFDRPRKPSGTLEMAEYLGFNSSDSEHDDLLSKMKGCFKCKIEKSTEDKTSFDSYVKNLSKLKINMEKWQRKFGFRIYTKQSILILDIHPTNSKLLTAAGDKWGFLGIWDTAGREFQTDGVVVYAPHSRPINCLKFSLHKPNQLYSCSYDGTVRCCDLQKGVFEEIYSTPDEVLLKSFDFMTADTLLVAQQDGCIALVDTRTSRSTAENLYQLHQKSLRSVSVHPVQDNIFCTSSTDTTVCIWDLRKLKEKGKSQSLDELSHDKSINSAYFSPVTGKYILSTSLDDRIRIFNSENLSSCNKEHSIVHDNHTGRWLTGFRANWHPTREDLFTVGSMSRPRQIDVYGVNGRKVLAMKDEEYLGSVCSLTVLGRNQDVMVGANSSGKLHVFK</sequence>
<evidence type="ECO:0000256" key="10">
    <source>
        <dbReference type="SAM" id="MobiDB-lite"/>
    </source>
</evidence>
<dbReference type="PANTHER" id="PTHR23188:SF12">
    <property type="entry name" value="RNA POLYMERASE II-ASSOCIATED FACTOR 1 HOMOLOG"/>
    <property type="match status" value="1"/>
</dbReference>
<feature type="repeat" description="WD" evidence="9">
    <location>
        <begin position="785"/>
        <end position="820"/>
    </location>
</feature>
<dbReference type="SUPFAM" id="SSF50978">
    <property type="entry name" value="WD40 repeat-like"/>
    <property type="match status" value="1"/>
</dbReference>
<evidence type="ECO:0000256" key="5">
    <source>
        <dbReference type="ARBA" id="ARBA00021234"/>
    </source>
</evidence>
<proteinExistence type="inferred from homology"/>
<dbReference type="OrthoDB" id="9890280at2759"/>
<dbReference type="PROSITE" id="PS50082">
    <property type="entry name" value="WD_REPEATS_2"/>
    <property type="match status" value="1"/>
</dbReference>
<evidence type="ECO:0000256" key="2">
    <source>
        <dbReference type="ARBA" id="ARBA00004123"/>
    </source>
</evidence>
<dbReference type="PANTHER" id="PTHR23188">
    <property type="entry name" value="RNA POLYMERASE II-ASSOCIATED FACTOR 1 HOMOLOG"/>
    <property type="match status" value="1"/>
</dbReference>
<feature type="region of interest" description="Disordered" evidence="10">
    <location>
        <begin position="491"/>
        <end position="515"/>
    </location>
</feature>
<keyword evidence="8" id="KW-0539">Nucleus</keyword>
<comment type="similarity">
    <text evidence="3">Belongs to the PAF1 family.</text>
</comment>
<feature type="compositionally biased region" description="Basic and acidic residues" evidence="10">
    <location>
        <begin position="395"/>
        <end position="409"/>
    </location>
</feature>
<evidence type="ECO:0000256" key="3">
    <source>
        <dbReference type="ARBA" id="ARBA00007560"/>
    </source>
</evidence>
<feature type="compositionally biased region" description="Basic and acidic residues" evidence="10">
    <location>
        <begin position="9"/>
        <end position="24"/>
    </location>
</feature>
<feature type="region of interest" description="Disordered" evidence="10">
    <location>
        <begin position="358"/>
        <end position="412"/>
    </location>
</feature>
<keyword evidence="7" id="KW-0677">Repeat</keyword>
<accession>A0A8S3S3F9</accession>
<evidence type="ECO:0000256" key="7">
    <source>
        <dbReference type="ARBA" id="ARBA00022737"/>
    </source>
</evidence>
<dbReference type="Gene3D" id="2.130.10.10">
    <property type="entry name" value="YVTN repeat-like/Quinoprotein amine dehydrogenase"/>
    <property type="match status" value="1"/>
</dbReference>
<dbReference type="Pfam" id="PF03985">
    <property type="entry name" value="Paf1"/>
    <property type="match status" value="1"/>
</dbReference>
<keyword evidence="12" id="KW-1185">Reference proteome</keyword>
<evidence type="ECO:0000256" key="8">
    <source>
        <dbReference type="ARBA" id="ARBA00023242"/>
    </source>
</evidence>
<dbReference type="EMBL" id="CAJPWZ010001366">
    <property type="protein sequence ID" value="CAG2213562.1"/>
    <property type="molecule type" value="Genomic_DNA"/>
</dbReference>
<evidence type="ECO:0000313" key="12">
    <source>
        <dbReference type="Proteomes" id="UP000683360"/>
    </source>
</evidence>
<dbReference type="InterPro" id="IPR036322">
    <property type="entry name" value="WD40_repeat_dom_sf"/>
</dbReference>
<comment type="function">
    <text evidence="1">Specifically binds 5-hydroxymethylcytosine (5hmC), suggesting that it acts as a specific reader of 5hmC.</text>
</comment>
<comment type="caution">
    <text evidence="11">The sequence shown here is derived from an EMBL/GenBank/DDBJ whole genome shotgun (WGS) entry which is preliminary data.</text>
</comment>
<evidence type="ECO:0000256" key="1">
    <source>
        <dbReference type="ARBA" id="ARBA00002530"/>
    </source>
</evidence>
<dbReference type="GO" id="GO:0016593">
    <property type="term" value="C:Cdc73/Paf1 complex"/>
    <property type="evidence" value="ECO:0007669"/>
    <property type="project" value="InterPro"/>
</dbReference>
<feature type="compositionally biased region" description="Polar residues" evidence="10">
    <location>
        <begin position="491"/>
        <end position="500"/>
    </location>
</feature>
<evidence type="ECO:0000313" key="11">
    <source>
        <dbReference type="EMBL" id="CAG2213562.1"/>
    </source>
</evidence>
<comment type="subcellular location">
    <subcellularLocation>
        <location evidence="2">Nucleus</location>
    </subcellularLocation>
</comment>
<dbReference type="AlphaFoldDB" id="A0A8S3S3F9"/>
<dbReference type="GO" id="GO:0006368">
    <property type="term" value="P:transcription elongation by RNA polymerase II"/>
    <property type="evidence" value="ECO:0007669"/>
    <property type="project" value="InterPro"/>
</dbReference>
<evidence type="ECO:0000256" key="6">
    <source>
        <dbReference type="ARBA" id="ARBA00022574"/>
    </source>
</evidence>
<reference evidence="11" key="1">
    <citation type="submission" date="2021-03" db="EMBL/GenBank/DDBJ databases">
        <authorList>
            <person name="Bekaert M."/>
        </authorList>
    </citation>
    <scope>NUCLEOTIDE SEQUENCE</scope>
</reference>